<keyword evidence="2" id="KW-1133">Transmembrane helix</keyword>
<evidence type="ECO:0000256" key="1">
    <source>
        <dbReference type="SAM" id="MobiDB-lite"/>
    </source>
</evidence>
<name>A0A7J0FGA2_9ERIC</name>
<keyword evidence="4" id="KW-1185">Reference proteome</keyword>
<feature type="region of interest" description="Disordered" evidence="1">
    <location>
        <begin position="1"/>
        <end position="66"/>
    </location>
</feature>
<dbReference type="AlphaFoldDB" id="A0A7J0FGA2"/>
<protein>
    <submittedName>
        <fullName evidence="3">Uncharacterized protein</fullName>
    </submittedName>
</protein>
<feature type="compositionally biased region" description="Low complexity" evidence="1">
    <location>
        <begin position="32"/>
        <end position="50"/>
    </location>
</feature>
<feature type="transmembrane region" description="Helical" evidence="2">
    <location>
        <begin position="110"/>
        <end position="131"/>
    </location>
</feature>
<evidence type="ECO:0000256" key="2">
    <source>
        <dbReference type="SAM" id="Phobius"/>
    </source>
</evidence>
<keyword evidence="2" id="KW-0472">Membrane</keyword>
<gene>
    <name evidence="3" type="ORF">Acr_12g0002750</name>
</gene>
<accession>A0A7J0FGA2</accession>
<feature type="transmembrane region" description="Helical" evidence="2">
    <location>
        <begin position="86"/>
        <end position="104"/>
    </location>
</feature>
<dbReference type="Proteomes" id="UP000585474">
    <property type="component" value="Unassembled WGS sequence"/>
</dbReference>
<evidence type="ECO:0000313" key="3">
    <source>
        <dbReference type="EMBL" id="GFY97734.1"/>
    </source>
</evidence>
<feature type="transmembrane region" description="Helical" evidence="2">
    <location>
        <begin position="143"/>
        <end position="165"/>
    </location>
</feature>
<sequence length="205" mass="22889">MEIICNQSRDEEFSQEHDLAAYGTPTNHFKDSPTNSPTSSSITHLSRSSTPLQSPDQHEPSCECHGQQKLSNPIAQAFRDVELGKVFLTMVMPISTILLAVPNRESFPQLLPWTLTLCLISAAMVFLFYGNSLRIIYPQIANAFEQLGTACMYASFFMAICSHLPPTLAWFPLVCFIACIILSAVSCLPFEKKKCWYCSKVLKPS</sequence>
<evidence type="ECO:0000313" key="4">
    <source>
        <dbReference type="Proteomes" id="UP000585474"/>
    </source>
</evidence>
<reference evidence="3 4" key="1">
    <citation type="submission" date="2019-07" db="EMBL/GenBank/DDBJ databases">
        <title>De Novo Assembly of kiwifruit Actinidia rufa.</title>
        <authorList>
            <person name="Sugita-Konishi S."/>
            <person name="Sato K."/>
            <person name="Mori E."/>
            <person name="Abe Y."/>
            <person name="Kisaki G."/>
            <person name="Hamano K."/>
            <person name="Suezawa K."/>
            <person name="Otani M."/>
            <person name="Fukuda T."/>
            <person name="Manabe T."/>
            <person name="Gomi K."/>
            <person name="Tabuchi M."/>
            <person name="Akimitsu K."/>
            <person name="Kataoka I."/>
        </authorList>
    </citation>
    <scope>NUCLEOTIDE SEQUENCE [LARGE SCALE GENOMIC DNA]</scope>
    <source>
        <strain evidence="4">cv. Fuchu</strain>
    </source>
</reference>
<comment type="caution">
    <text evidence="3">The sequence shown here is derived from an EMBL/GenBank/DDBJ whole genome shotgun (WGS) entry which is preliminary data.</text>
</comment>
<keyword evidence="2" id="KW-0812">Transmembrane</keyword>
<proteinExistence type="predicted"/>
<organism evidence="3 4">
    <name type="scientific">Actinidia rufa</name>
    <dbReference type="NCBI Taxonomy" id="165716"/>
    <lineage>
        <taxon>Eukaryota</taxon>
        <taxon>Viridiplantae</taxon>
        <taxon>Streptophyta</taxon>
        <taxon>Embryophyta</taxon>
        <taxon>Tracheophyta</taxon>
        <taxon>Spermatophyta</taxon>
        <taxon>Magnoliopsida</taxon>
        <taxon>eudicotyledons</taxon>
        <taxon>Gunneridae</taxon>
        <taxon>Pentapetalae</taxon>
        <taxon>asterids</taxon>
        <taxon>Ericales</taxon>
        <taxon>Actinidiaceae</taxon>
        <taxon>Actinidia</taxon>
    </lineage>
</organism>
<dbReference type="EMBL" id="BJWL01000012">
    <property type="protein sequence ID" value="GFY97734.1"/>
    <property type="molecule type" value="Genomic_DNA"/>
</dbReference>
<feature type="transmembrane region" description="Helical" evidence="2">
    <location>
        <begin position="171"/>
        <end position="190"/>
    </location>
</feature>
<feature type="compositionally biased region" description="Basic and acidic residues" evidence="1">
    <location>
        <begin position="8"/>
        <end position="19"/>
    </location>
</feature>
<dbReference type="OrthoDB" id="1736465at2759"/>